<evidence type="ECO:0008006" key="6">
    <source>
        <dbReference type="Google" id="ProtNLM"/>
    </source>
</evidence>
<feature type="compositionally biased region" description="Pro residues" evidence="1">
    <location>
        <begin position="197"/>
        <end position="210"/>
    </location>
</feature>
<feature type="signal peptide" evidence="3">
    <location>
        <begin position="1"/>
        <end position="26"/>
    </location>
</feature>
<proteinExistence type="predicted"/>
<protein>
    <recommendedName>
        <fullName evidence="6">PEGA domain-containing protein</fullName>
    </recommendedName>
</protein>
<feature type="transmembrane region" description="Helical" evidence="2">
    <location>
        <begin position="297"/>
        <end position="321"/>
    </location>
</feature>
<organism evidence="4 5">
    <name type="scientific">Sorangium cellulosum</name>
    <name type="common">Polyangium cellulosum</name>
    <dbReference type="NCBI Taxonomy" id="56"/>
    <lineage>
        <taxon>Bacteria</taxon>
        <taxon>Pseudomonadati</taxon>
        <taxon>Myxococcota</taxon>
        <taxon>Polyangia</taxon>
        <taxon>Polyangiales</taxon>
        <taxon>Polyangiaceae</taxon>
        <taxon>Sorangium</taxon>
    </lineage>
</organism>
<keyword evidence="2" id="KW-1133">Transmembrane helix</keyword>
<feature type="region of interest" description="Disordered" evidence="1">
    <location>
        <begin position="193"/>
        <end position="235"/>
    </location>
</feature>
<evidence type="ECO:0000256" key="2">
    <source>
        <dbReference type="SAM" id="Phobius"/>
    </source>
</evidence>
<keyword evidence="2" id="KW-0472">Membrane</keyword>
<keyword evidence="3" id="KW-0732">Signal</keyword>
<dbReference type="EMBL" id="CP012673">
    <property type="protein sequence ID" value="AUX44647.1"/>
    <property type="molecule type" value="Genomic_DNA"/>
</dbReference>
<dbReference type="AlphaFoldDB" id="A0A2L0EZA6"/>
<evidence type="ECO:0000313" key="4">
    <source>
        <dbReference type="EMBL" id="AUX44647.1"/>
    </source>
</evidence>
<evidence type="ECO:0000256" key="1">
    <source>
        <dbReference type="SAM" id="MobiDB-lite"/>
    </source>
</evidence>
<dbReference type="Proteomes" id="UP000238348">
    <property type="component" value="Chromosome"/>
</dbReference>
<evidence type="ECO:0000256" key="3">
    <source>
        <dbReference type="SAM" id="SignalP"/>
    </source>
</evidence>
<feature type="chain" id="PRO_5014992271" description="PEGA domain-containing protein" evidence="3">
    <location>
        <begin position="27"/>
        <end position="352"/>
    </location>
</feature>
<dbReference type="RefSeq" id="WP_234022593.1">
    <property type="nucleotide sequence ID" value="NZ_CP012673.1"/>
</dbReference>
<evidence type="ECO:0000313" key="5">
    <source>
        <dbReference type="Proteomes" id="UP000238348"/>
    </source>
</evidence>
<accession>A0A2L0EZA6</accession>
<reference evidence="4 5" key="1">
    <citation type="submission" date="2015-09" db="EMBL/GenBank/DDBJ databases">
        <title>Sorangium comparison.</title>
        <authorList>
            <person name="Zaburannyi N."/>
            <person name="Bunk B."/>
            <person name="Overmann J."/>
            <person name="Mueller R."/>
        </authorList>
    </citation>
    <scope>NUCLEOTIDE SEQUENCE [LARGE SCALE GENOMIC DNA]</scope>
    <source>
        <strain evidence="4 5">So ce26</strain>
    </source>
</reference>
<feature type="compositionally biased region" description="Low complexity" evidence="1">
    <location>
        <begin position="211"/>
        <end position="235"/>
    </location>
</feature>
<sequence length="352" mass="36231">MRFSWSLSICLGVLGVAIAAPASAQAVAVAESLFDRGLADMLAGRYDTGCPALAESQRLDPRPGRLFTLAECEAKWGRIATAVARYNDYLAMVDRMSEAERVMQSARRKLAHEQRRALAPLVPRLTLSLPPDAPAGTRVQRDGMTLEQPSLGVALPVDPGEHVVTTQAPGGPVTEKRLTIGRSESRVIVLEVTPSAPEEPPPAEQPPSPARLPSVAPLAAPSPGAGANAPDQGPSGRRVVTYVAGGVGVAGLVVGSVTGWMALDESGVAAENCRDVSPGNARCNPAGIAAGNRAKQLGLVSTVSFGAGVALAGAAALVLLLEPAPRRQPAPAVSWELTGGQAGGGVVMHGRW</sequence>
<name>A0A2L0EZA6_SORCE</name>
<keyword evidence="2" id="KW-0812">Transmembrane</keyword>
<gene>
    <name evidence="4" type="ORF">SOCE26_061130</name>
</gene>